<dbReference type="Proteomes" id="UP001239083">
    <property type="component" value="Unassembled WGS sequence"/>
</dbReference>
<dbReference type="InterPro" id="IPR032812">
    <property type="entry name" value="SbsA_Ig"/>
</dbReference>
<dbReference type="Pfam" id="PF20254">
    <property type="entry name" value="DMFA2_C"/>
    <property type="match status" value="1"/>
</dbReference>
<feature type="domain" description="N,N-dimethylformamidase beta subunit-like C-terminal" evidence="4">
    <location>
        <begin position="107"/>
        <end position="503"/>
    </location>
</feature>
<name>A0ABU0R866_9MICO</name>
<feature type="domain" description="DUF4082" evidence="3">
    <location>
        <begin position="649"/>
        <end position="793"/>
    </location>
</feature>
<dbReference type="EMBL" id="JAUSYY010000001">
    <property type="protein sequence ID" value="MDQ0894269.1"/>
    <property type="molecule type" value="Genomic_DNA"/>
</dbReference>
<dbReference type="SUPFAM" id="SSF81296">
    <property type="entry name" value="E set domains"/>
    <property type="match status" value="1"/>
</dbReference>
<dbReference type="InterPro" id="IPR046540">
    <property type="entry name" value="DMFA2_C"/>
</dbReference>
<reference evidence="5 6" key="1">
    <citation type="submission" date="2023-07" db="EMBL/GenBank/DDBJ databases">
        <title>Comparative genomics of wheat-associated soil bacteria to identify genetic determinants of phenazine resistance.</title>
        <authorList>
            <person name="Mouncey N."/>
        </authorList>
    </citation>
    <scope>NUCLEOTIDE SEQUENCE [LARGE SCALE GENOMIC DNA]</scope>
    <source>
        <strain evidence="5 6">V3I3</strain>
    </source>
</reference>
<dbReference type="Pfam" id="PF13205">
    <property type="entry name" value="Big_5"/>
    <property type="match status" value="3"/>
</dbReference>
<dbReference type="Gene3D" id="2.60.40.1220">
    <property type="match status" value="1"/>
</dbReference>
<feature type="domain" description="DUF4082" evidence="3">
    <location>
        <begin position="1437"/>
        <end position="1574"/>
    </location>
</feature>
<keyword evidence="1" id="KW-0732">Signal</keyword>
<evidence type="ECO:0000259" key="4">
    <source>
        <dbReference type="Pfam" id="PF20254"/>
    </source>
</evidence>
<dbReference type="Pfam" id="PF17957">
    <property type="entry name" value="Big_7"/>
    <property type="match status" value="1"/>
</dbReference>
<dbReference type="InterPro" id="IPR014756">
    <property type="entry name" value="Ig_E-set"/>
</dbReference>
<organism evidence="5 6">
    <name type="scientific">Agromyces ramosus</name>
    <dbReference type="NCBI Taxonomy" id="33879"/>
    <lineage>
        <taxon>Bacteria</taxon>
        <taxon>Bacillati</taxon>
        <taxon>Actinomycetota</taxon>
        <taxon>Actinomycetes</taxon>
        <taxon>Micrococcales</taxon>
        <taxon>Microbacteriaceae</taxon>
        <taxon>Agromyces</taxon>
    </lineage>
</organism>
<sequence length="1583" mass="163816">MPERISRGNLRQPHPPYLRRTKSSVLAVLVALAVGVMASIVAPPAPAAAACANEVACENAKPGAAPGEWDVAGDGDADIQGFATDISVDRGNRIDFKVDTDARAYSITVYRTGWYQGLGARKITTISPSAPLPQLQPTCRSDASTQLFDCGNWGVSATWNVPATAVSGVYVALLQRADTGGRSHIIFVVRDDDSDSEVLLQTADTTWQAYNGYGGSSFYFGGQNGRSYEASYNRPFSTRADNNGRDFYFSSEYAQVRFLERNGYDVSYLAGVDTDRFGELLLNHQVFISVGHDEYWSGRQRANIEAARDAGVHLQFLGGNDGYWRTRYAPSIDASATAYRTLVCYKETRSNAKIDPSTEWTGTWRDPRFAPTSAGANRPENALIGTLYVANHNDLAVTVSSDEGKLRLWRGTSLTNLAAGSSAQLAPHTIGYESNEDLDNGWRPPGLIRLSTTTGPTPEYLQDYGNTVRPGTTTHHLTLYRAASGALVFSAGSIQWPWGLDQEHDGAGAPADARMQQAQVNLLADMGALATTLQGGLVAATPSTDHTAASAVINAPAAGAQIPNGATVDVTGTASDVGGRVAGVEVSTDGGASWHPATGTTNWSYRYVQHGRGTSDIRVRAIDDSANIPAQPATVATTVIGPFSVFGEQVPAIVDSGDTSGVELGLRFTPTDDGYVSGVRFYKSSLNTGAHVGSLWSPQGERLASVAFADETASGWQRAVFNPAVAVSAGSRYTISYTAPRGHYSVQGNAFWSAGIGYDPLLVDGGFGAPPAAVYGAPGAFPSNSFGSSNYFVDAIFESTDSTPLAATNLRPPGGSTSVPLHTTIGATFLKNVVSASVTFNVADDVGAAVAGTTSYDPTTRTAAFTPNAPLREFVAYSVTLSATPAGSTSPPAQVAAWGFTTVRPTPAPGACPCRLFNDSTTPAVLEVADSAAVTLGVRFTPSVDGTVTGVAFYKGAGNTGQHVGTLWSATGAQLATATFSGESTSGWQTVDFAEPIDVTAGTSYVAAYRTTVGKYSATPGAFSGSGVSYGPLSAGTQAGAYTYGTGFPGNASTTSYLVDVVFEKGADPIAIVSTTPAAGAMGVDRASAISATLSVPITSGYELAVSSRGTAIAGATALSADRTTVTFTPAAPLPNGATINVALTGVRSDSGSVLATKRWSFATVDSTGATTAYSLFGSATPATPATDDGSSVELAVAFQASQPGEITAIRFYKGAGNGGTHTGSLWNDAGDRIASVTFANETETGWQTALLESPVVLEAGQVVVVSYLAPQGRYAATGGYFQNPAANGPLVAPAEGNGRYRYGAGGTLPTSTWNRTNYFVDVLFTTSTLAPVTVTSTSPTSGQQDAATGERVSAQLSATPVAAPTLVVTGPAGAVAGQTAWDAPTNTVSFTPDAPLAWSTPYTATVGVGGQTPPGGTWDFTTRAEPQAVSIFSATAGPARTDWDDATGIQLGVRFTSSVAGVVSGIRFFKVAGDANTHTVRLWAGSGGTALATATSIGETASGWQTVYFAAPVPIDANTEYRASYFTPRGRYAADPGALAEAVVAAPLSTLPVGGVYLYGTGFPSGTAPHNYWADVMFTPGE</sequence>
<keyword evidence="6" id="KW-1185">Reference proteome</keyword>
<feature type="domain" description="DUF4082" evidence="3">
    <location>
        <begin position="921"/>
        <end position="1059"/>
    </location>
</feature>
<dbReference type="InterPro" id="IPR014755">
    <property type="entry name" value="Cu-Rt/internalin_Ig-like"/>
</dbReference>
<protein>
    <recommendedName>
        <fullName evidence="7">Ig-like domain-containing protein</fullName>
    </recommendedName>
</protein>
<evidence type="ECO:0000259" key="3">
    <source>
        <dbReference type="Pfam" id="PF13313"/>
    </source>
</evidence>
<evidence type="ECO:0000313" key="5">
    <source>
        <dbReference type="EMBL" id="MDQ0894269.1"/>
    </source>
</evidence>
<accession>A0ABU0R866</accession>
<gene>
    <name evidence="5" type="ORF">QFZ26_001824</name>
</gene>
<dbReference type="InterPro" id="IPR025141">
    <property type="entry name" value="DUF4082"/>
</dbReference>
<feature type="domain" description="SbsA Ig-like" evidence="2">
    <location>
        <begin position="1068"/>
        <end position="1164"/>
    </location>
</feature>
<dbReference type="Gene3D" id="2.60.40.650">
    <property type="match status" value="1"/>
</dbReference>
<comment type="caution">
    <text evidence="5">The sequence shown here is derived from an EMBL/GenBank/DDBJ whole genome shotgun (WGS) entry which is preliminary data.</text>
</comment>
<feature type="domain" description="DUF4082" evidence="3">
    <location>
        <begin position="1180"/>
        <end position="1321"/>
    </location>
</feature>
<evidence type="ECO:0008006" key="7">
    <source>
        <dbReference type="Google" id="ProtNLM"/>
    </source>
</evidence>
<evidence type="ECO:0000259" key="2">
    <source>
        <dbReference type="Pfam" id="PF13205"/>
    </source>
</evidence>
<evidence type="ECO:0000256" key="1">
    <source>
        <dbReference type="ARBA" id="ARBA00022729"/>
    </source>
</evidence>
<evidence type="ECO:0000313" key="6">
    <source>
        <dbReference type="Proteomes" id="UP001239083"/>
    </source>
</evidence>
<proteinExistence type="predicted"/>
<feature type="domain" description="SbsA Ig-like" evidence="2">
    <location>
        <begin position="1332"/>
        <end position="1423"/>
    </location>
</feature>
<feature type="domain" description="SbsA Ig-like" evidence="2">
    <location>
        <begin position="801"/>
        <end position="902"/>
    </location>
</feature>
<dbReference type="Pfam" id="PF13313">
    <property type="entry name" value="DUF4082"/>
    <property type="match status" value="4"/>
</dbReference>